<keyword evidence="2" id="KW-0472">Membrane</keyword>
<keyword evidence="2" id="KW-0812">Transmembrane</keyword>
<dbReference type="EMBL" id="JACFYX010000010">
    <property type="protein sequence ID" value="MBG0835855.1"/>
    <property type="molecule type" value="Genomic_DNA"/>
</dbReference>
<feature type="compositionally biased region" description="Basic and acidic residues" evidence="1">
    <location>
        <begin position="70"/>
        <end position="99"/>
    </location>
</feature>
<organism evidence="3 4">
    <name type="scientific">Pseudomonas chaetocerotis</name>
    <dbReference type="NCBI Taxonomy" id="2758695"/>
    <lineage>
        <taxon>Bacteria</taxon>
        <taxon>Pseudomonadati</taxon>
        <taxon>Pseudomonadota</taxon>
        <taxon>Gammaproteobacteria</taxon>
        <taxon>Pseudomonadales</taxon>
        <taxon>Pseudomonadaceae</taxon>
        <taxon>Pseudomonas</taxon>
    </lineage>
</organism>
<gene>
    <name evidence="3" type="ORF">H3221_12130</name>
</gene>
<evidence type="ECO:0000313" key="3">
    <source>
        <dbReference type="EMBL" id="MBG0835855.1"/>
    </source>
</evidence>
<dbReference type="Proteomes" id="UP000596932">
    <property type="component" value="Unassembled WGS sequence"/>
</dbReference>
<dbReference type="RefSeq" id="WP_196475310.1">
    <property type="nucleotide sequence ID" value="NZ_JACFYX020000010.1"/>
</dbReference>
<proteinExistence type="predicted"/>
<accession>A0A931GAS9</accession>
<dbReference type="AlphaFoldDB" id="A0A931GAS9"/>
<feature type="transmembrane region" description="Helical" evidence="2">
    <location>
        <begin position="24"/>
        <end position="47"/>
    </location>
</feature>
<evidence type="ECO:0000256" key="2">
    <source>
        <dbReference type="SAM" id="Phobius"/>
    </source>
</evidence>
<feature type="compositionally biased region" description="Polar residues" evidence="1">
    <location>
        <begin position="100"/>
        <end position="120"/>
    </location>
</feature>
<sequence length="183" mass="20309">MKADRDDAPEWLTSRPSKGSNLKVVLAGVIGTAVTLGVLTLAGQAFMENTVKNLAANSQQPKPTPVAEITRSEPTPRNDWDKIVEQQARRDAMSQEQREQTTGSNSPAVKQTVFNDQNYTPRGADNVLSSREAPRTVPQEQPKEKLRVTVIKEERKLKDFCGGKEGSIERRNCKSHIGLENRN</sequence>
<evidence type="ECO:0000256" key="1">
    <source>
        <dbReference type="SAM" id="MobiDB-lite"/>
    </source>
</evidence>
<keyword evidence="2" id="KW-1133">Transmembrane helix</keyword>
<protein>
    <submittedName>
        <fullName evidence="3">Uncharacterized protein</fullName>
    </submittedName>
</protein>
<name>A0A931GAS9_9PSED</name>
<comment type="caution">
    <text evidence="3">The sequence shown here is derived from an EMBL/GenBank/DDBJ whole genome shotgun (WGS) entry which is preliminary data.</text>
</comment>
<reference evidence="3" key="1">
    <citation type="submission" date="2020-07" db="EMBL/GenBank/DDBJ databases">
        <title>Pseudomonas chaetoceroseae sp. nov., a new member of the Pseudomonas oleovorans group isolated from a culture of Chaetoceros calcitrans.</title>
        <authorList>
            <person name="Girard L."/>
            <person name="Lood C."/>
            <person name="De Mot R."/>
            <person name="Baudart J."/>
        </authorList>
    </citation>
    <scope>NUCLEOTIDE SEQUENCE</scope>
    <source>
        <strain evidence="3">536</strain>
    </source>
</reference>
<evidence type="ECO:0000313" key="4">
    <source>
        <dbReference type="Proteomes" id="UP000596932"/>
    </source>
</evidence>
<keyword evidence="4" id="KW-1185">Reference proteome</keyword>
<feature type="region of interest" description="Disordered" evidence="1">
    <location>
        <begin position="56"/>
        <end position="146"/>
    </location>
</feature>